<dbReference type="Gramene" id="TraesCS6A02G165200.1">
    <property type="protein sequence ID" value="TraesCS6A02G165200.1.cds1"/>
    <property type="gene ID" value="TraesCS6A02G165200"/>
</dbReference>
<evidence type="ECO:0000313" key="3">
    <source>
        <dbReference type="Proteomes" id="UP000019116"/>
    </source>
</evidence>
<dbReference type="Proteomes" id="UP000019116">
    <property type="component" value="Chromosome 6A"/>
</dbReference>
<dbReference type="Gramene" id="TraesJUL6A03G03323900.1">
    <property type="protein sequence ID" value="TraesJUL6A03G03323900.1.CDS1"/>
    <property type="gene ID" value="TraesJUL6A03G03323900"/>
</dbReference>
<dbReference type="Gramene" id="TraesWEE_scaffold_033708_01G000200.1">
    <property type="protein sequence ID" value="TraesWEE_scaffold_033708_01G000200.1"/>
    <property type="gene ID" value="TraesWEE_scaffold_033708_01G000200"/>
</dbReference>
<dbReference type="Gramene" id="TraesMAC6A03G03297130.1">
    <property type="protein sequence ID" value="TraesMAC6A03G03297130.1.CDS1"/>
    <property type="gene ID" value="TraesMAC6A03G03297130"/>
</dbReference>
<evidence type="ECO:0000313" key="2">
    <source>
        <dbReference type="EnsemblPlants" id="TraesCS6A02G165200.1.cds1"/>
    </source>
</evidence>
<name>A0A3B6NPD7_WHEAT</name>
<sequence length="354" mass="38953">MISTPFSKKKMISTHIFESKGQLFSGQLFNLLKRARLHLGGEAAWRADQRHRAPCVRVSVLRPTELRVDGLTGDDDRVDHLTFGVVHGQHLEPAPPNVLRVNDGIQEAARAVRAPHDQGRPLHHVRAQVGYHLGFLLGRHADERGEEDHVVRPELLREVGDVRRVELHARAHAVLARAEQLPGALVRRAAQVVVVELRVGQVVRGEDERAERQRAGADEGDARRRDARHVARQELVLQPTEVDVVAVVGEAGEVVERVVEGGEQVGVVRLQLPLGGGAEADERLPHPLVLRAELLHVDGARRDAGRDEGGEEPVDLRGRAQRRQLGDGGLETGDLLDQSSDLLVLGIHVTIASW</sequence>
<dbReference type="Gramene" id="TraesCLE_scaffold_039046_01G000100.1">
    <property type="protein sequence ID" value="TraesCLE_scaffold_039046_01G000100.1"/>
    <property type="gene ID" value="TraesCLE_scaffold_039046_01G000100"/>
</dbReference>
<dbReference type="EnsemblPlants" id="TraesCS6A02G165200.1">
    <property type="protein sequence ID" value="TraesCS6A02G165200.1.cds1"/>
    <property type="gene ID" value="TraesCS6A02G165200"/>
</dbReference>
<reference evidence="2" key="2">
    <citation type="submission" date="2018-10" db="UniProtKB">
        <authorList>
            <consortium name="EnsemblPlants"/>
        </authorList>
    </citation>
    <scope>IDENTIFICATION</scope>
</reference>
<evidence type="ECO:0000256" key="1">
    <source>
        <dbReference type="SAM" id="MobiDB-lite"/>
    </source>
</evidence>
<keyword evidence="3" id="KW-1185">Reference proteome</keyword>
<dbReference type="Gramene" id="TraesLAC6A03G03252560.1">
    <property type="protein sequence ID" value="TraesLAC6A03G03252560.1.CDS1"/>
    <property type="gene ID" value="TraesLAC6A03G03252560"/>
</dbReference>
<reference evidence="2" key="1">
    <citation type="submission" date="2018-08" db="EMBL/GenBank/DDBJ databases">
        <authorList>
            <person name="Rossello M."/>
        </authorList>
    </citation>
    <scope>NUCLEOTIDE SEQUENCE [LARGE SCALE GENOMIC DNA]</scope>
    <source>
        <strain evidence="2">cv. Chinese Spring</strain>
    </source>
</reference>
<dbReference type="AlphaFoldDB" id="A0A3B6NPD7"/>
<feature type="region of interest" description="Disordered" evidence="1">
    <location>
        <begin position="302"/>
        <end position="331"/>
    </location>
</feature>
<dbReference type="Gramene" id="TraesCAD_scaffold_034164_01G000100.1">
    <property type="protein sequence ID" value="TraesCAD_scaffold_034164_01G000100.1"/>
    <property type="gene ID" value="TraesCAD_scaffold_034164_01G000100"/>
</dbReference>
<protein>
    <submittedName>
        <fullName evidence="2">Uncharacterized protein</fullName>
    </submittedName>
</protein>
<dbReference type="Gramene" id="TraesCS6A03G0404400.1">
    <property type="protein sequence ID" value="TraesCS6A03G0404400.1.CDS1"/>
    <property type="gene ID" value="TraesCS6A03G0404400"/>
</dbReference>
<dbReference type="Gramene" id="TraesROB_scaffold_035355_01G000100.1">
    <property type="protein sequence ID" value="TraesROB_scaffold_035355_01G000100.1"/>
    <property type="gene ID" value="TraesROB_scaffold_035355_01G000100"/>
</dbReference>
<dbReference type="Gramene" id="TraesLDM6A03G03301060.1">
    <property type="protein sequence ID" value="TraesLDM6A03G03301060.1.CDS1"/>
    <property type="gene ID" value="TraesLDM6A03G03301060"/>
</dbReference>
<feature type="compositionally biased region" description="Basic and acidic residues" evidence="1">
    <location>
        <begin position="302"/>
        <end position="318"/>
    </location>
</feature>
<dbReference type="Gramene" id="TraesSTA6A03G03288360.1">
    <property type="protein sequence ID" value="TraesSTA6A03G03288360.1.CDS1"/>
    <property type="gene ID" value="TraesSTA6A03G03288360"/>
</dbReference>
<organism evidence="2">
    <name type="scientific">Triticum aestivum</name>
    <name type="common">Wheat</name>
    <dbReference type="NCBI Taxonomy" id="4565"/>
    <lineage>
        <taxon>Eukaryota</taxon>
        <taxon>Viridiplantae</taxon>
        <taxon>Streptophyta</taxon>
        <taxon>Embryophyta</taxon>
        <taxon>Tracheophyta</taxon>
        <taxon>Spermatophyta</taxon>
        <taxon>Magnoliopsida</taxon>
        <taxon>Liliopsida</taxon>
        <taxon>Poales</taxon>
        <taxon>Poaceae</taxon>
        <taxon>BOP clade</taxon>
        <taxon>Pooideae</taxon>
        <taxon>Triticodae</taxon>
        <taxon>Triticeae</taxon>
        <taxon>Triticinae</taxon>
        <taxon>Triticum</taxon>
    </lineage>
</organism>
<accession>A0A3B6NPD7</accession>
<dbReference type="Gramene" id="TraesJAG6A03G03292000.1">
    <property type="protein sequence ID" value="TraesJAG6A03G03292000.1.CDS1"/>
    <property type="gene ID" value="TraesJAG6A03G03292000"/>
</dbReference>
<dbReference type="Gramene" id="TraesARI6A03G03253220.1">
    <property type="protein sequence ID" value="TraesARI6A03G03253220.1.CDS1"/>
    <property type="gene ID" value="TraesARI6A03G03253220"/>
</dbReference>
<dbReference type="Gramene" id="TraesPARA_EIv1.0_1927330.1">
    <property type="protein sequence ID" value="TraesPARA_EIv1.0_1927330.1.CDS1"/>
    <property type="gene ID" value="TraesPARA_EIv1.0_1927330"/>
</dbReference>
<dbReference type="Gramene" id="TraesSYM6A03G03238450.1">
    <property type="protein sequence ID" value="TraesSYM6A03G03238450.1.CDS1"/>
    <property type="gene ID" value="TraesSYM6A03G03238450"/>
</dbReference>
<dbReference type="OrthoDB" id="10596395at2759"/>
<dbReference type="OMA" id="KMISTHI"/>
<dbReference type="Gramene" id="TraesNOR6A03G03329200.1">
    <property type="protein sequence ID" value="TraesNOR6A03G03329200.1.CDS1"/>
    <property type="gene ID" value="TraesNOR6A03G03329200"/>
</dbReference>
<proteinExistence type="predicted"/>